<keyword evidence="4" id="KW-1185">Reference proteome</keyword>
<dbReference type="Gene3D" id="2.60.40.1820">
    <property type="match status" value="1"/>
</dbReference>
<name>A0AAU9MFP5_9ASTR</name>
<evidence type="ECO:0000256" key="2">
    <source>
        <dbReference type="ARBA" id="ARBA00023136"/>
    </source>
</evidence>
<dbReference type="InterPro" id="IPR044839">
    <property type="entry name" value="NDR1-like"/>
</dbReference>
<proteinExistence type="predicted"/>
<reference evidence="3 4" key="1">
    <citation type="submission" date="2022-01" db="EMBL/GenBank/DDBJ databases">
        <authorList>
            <person name="Xiong W."/>
            <person name="Schranz E."/>
        </authorList>
    </citation>
    <scope>NUCLEOTIDE SEQUENCE [LARGE SCALE GENOMIC DNA]</scope>
</reference>
<gene>
    <name evidence="3" type="ORF">LVIROSA_LOCUS12120</name>
</gene>
<evidence type="ECO:0000313" key="3">
    <source>
        <dbReference type="EMBL" id="CAH1424949.1"/>
    </source>
</evidence>
<protein>
    <recommendedName>
        <fullName evidence="5">Late embryogenesis abundant protein LEA-2 subgroup domain-containing protein</fullName>
    </recommendedName>
</protein>
<dbReference type="PANTHER" id="PTHR31234:SF65">
    <property type="entry name" value="LATE EMBRYOGENESIS ABUNDANT PROTEIN, LEA_2 SUBGROUP"/>
    <property type="match status" value="1"/>
</dbReference>
<comment type="subcellular location">
    <subcellularLocation>
        <location evidence="1">Membrane</location>
    </subcellularLocation>
</comment>
<evidence type="ECO:0008006" key="5">
    <source>
        <dbReference type="Google" id="ProtNLM"/>
    </source>
</evidence>
<organism evidence="3 4">
    <name type="scientific">Lactuca virosa</name>
    <dbReference type="NCBI Taxonomy" id="75947"/>
    <lineage>
        <taxon>Eukaryota</taxon>
        <taxon>Viridiplantae</taxon>
        <taxon>Streptophyta</taxon>
        <taxon>Embryophyta</taxon>
        <taxon>Tracheophyta</taxon>
        <taxon>Spermatophyta</taxon>
        <taxon>Magnoliopsida</taxon>
        <taxon>eudicotyledons</taxon>
        <taxon>Gunneridae</taxon>
        <taxon>Pentapetalae</taxon>
        <taxon>asterids</taxon>
        <taxon>campanulids</taxon>
        <taxon>Asterales</taxon>
        <taxon>Asteraceae</taxon>
        <taxon>Cichorioideae</taxon>
        <taxon>Cichorieae</taxon>
        <taxon>Lactucinae</taxon>
        <taxon>Lactuca</taxon>
    </lineage>
</organism>
<dbReference type="GO" id="GO:0098542">
    <property type="term" value="P:defense response to other organism"/>
    <property type="evidence" value="ECO:0007669"/>
    <property type="project" value="InterPro"/>
</dbReference>
<dbReference type="AlphaFoldDB" id="A0AAU9MFP5"/>
<evidence type="ECO:0000313" key="4">
    <source>
        <dbReference type="Proteomes" id="UP001157418"/>
    </source>
</evidence>
<dbReference type="EMBL" id="CAKMRJ010002067">
    <property type="protein sequence ID" value="CAH1424949.1"/>
    <property type="molecule type" value="Genomic_DNA"/>
</dbReference>
<dbReference type="GO" id="GO:0016020">
    <property type="term" value="C:membrane"/>
    <property type="evidence" value="ECO:0007669"/>
    <property type="project" value="UniProtKB-SubCell"/>
</dbReference>
<keyword evidence="2" id="KW-0472">Membrane</keyword>
<sequence length="192" mass="21626">MEVKKWKSRRVMKICCVVATLLLLIFLLISVILFFTVFKPKNPKVTTHPTSLKNVEFQLHPNVSINATIVLNVTISNRNHGSFKFQNSIAYVDYRGTLIAEIPIEHAKIPAHGNFTITAYANVTTEKMVTDPNFYNDIDSGYFNFTSTAILYGEVSVFKIIKKGAKVTNVCNIIVALLTRKVESKCHAKVKM</sequence>
<dbReference type="Proteomes" id="UP001157418">
    <property type="component" value="Unassembled WGS sequence"/>
</dbReference>
<dbReference type="PANTHER" id="PTHR31234">
    <property type="entry name" value="LATE EMBRYOGENESIS ABUNDANT (LEA) HYDROXYPROLINE-RICH GLYCOPROTEIN FAMILY"/>
    <property type="match status" value="1"/>
</dbReference>
<comment type="caution">
    <text evidence="3">The sequence shown here is derived from an EMBL/GenBank/DDBJ whole genome shotgun (WGS) entry which is preliminary data.</text>
</comment>
<evidence type="ECO:0000256" key="1">
    <source>
        <dbReference type="ARBA" id="ARBA00004370"/>
    </source>
</evidence>
<accession>A0AAU9MFP5</accession>